<gene>
    <name evidence="3" type="ORF">SAMN02910418_01190</name>
</gene>
<feature type="region of interest" description="Disordered" evidence="1">
    <location>
        <begin position="355"/>
        <end position="381"/>
    </location>
</feature>
<proteinExistence type="predicted"/>
<dbReference type="Proteomes" id="UP000199288">
    <property type="component" value="Unassembled WGS sequence"/>
</dbReference>
<dbReference type="EMBL" id="FNQV01000006">
    <property type="protein sequence ID" value="SEA24344.1"/>
    <property type="molecule type" value="Genomic_DNA"/>
</dbReference>
<dbReference type="PANTHER" id="PTHR43755">
    <property type="match status" value="1"/>
</dbReference>
<reference evidence="4" key="1">
    <citation type="submission" date="2016-10" db="EMBL/GenBank/DDBJ databases">
        <authorList>
            <person name="Varghese N."/>
            <person name="Submissions S."/>
        </authorList>
    </citation>
    <scope>NUCLEOTIDE SEQUENCE [LARGE SCALE GENOMIC DNA]</scope>
    <source>
        <strain evidence="4">KPR-1</strain>
    </source>
</reference>
<dbReference type="InterPro" id="IPR052541">
    <property type="entry name" value="SQRD"/>
</dbReference>
<name>A0A1H3ZM27_9ACTO</name>
<evidence type="ECO:0000313" key="3">
    <source>
        <dbReference type="EMBL" id="SEA24344.1"/>
    </source>
</evidence>
<evidence type="ECO:0000259" key="2">
    <source>
        <dbReference type="Pfam" id="PF07992"/>
    </source>
</evidence>
<dbReference type="AlphaFoldDB" id="A0A1H3ZM27"/>
<organism evidence="3 4">
    <name type="scientific">Bowdeniella nasicola</name>
    <dbReference type="NCBI Taxonomy" id="208480"/>
    <lineage>
        <taxon>Bacteria</taxon>
        <taxon>Bacillati</taxon>
        <taxon>Actinomycetota</taxon>
        <taxon>Actinomycetes</taxon>
        <taxon>Actinomycetales</taxon>
        <taxon>Actinomycetaceae</taxon>
        <taxon>Bowdeniella</taxon>
    </lineage>
</organism>
<dbReference type="Gene3D" id="3.50.50.100">
    <property type="match status" value="1"/>
</dbReference>
<dbReference type="PANTHER" id="PTHR43755:SF1">
    <property type="entry name" value="FAD-DEPENDENT PYRIDINE NUCLEOTIDE-DISULPHIDE OXIDOREDUCTASE"/>
    <property type="match status" value="1"/>
</dbReference>
<evidence type="ECO:0000313" key="4">
    <source>
        <dbReference type="Proteomes" id="UP000199288"/>
    </source>
</evidence>
<dbReference type="OrthoDB" id="9802771at2"/>
<protein>
    <submittedName>
        <fullName evidence="3">Sulfide:quinone oxidoreductase</fullName>
    </submittedName>
</protein>
<dbReference type="GO" id="GO:0016491">
    <property type="term" value="F:oxidoreductase activity"/>
    <property type="evidence" value="ECO:0007669"/>
    <property type="project" value="InterPro"/>
</dbReference>
<accession>A0A1H3ZM27</accession>
<dbReference type="RefSeq" id="WP_092563571.1">
    <property type="nucleotide sequence ID" value="NZ_FNQV01000006.1"/>
</dbReference>
<evidence type="ECO:0000256" key="1">
    <source>
        <dbReference type="SAM" id="MobiDB-lite"/>
    </source>
</evidence>
<feature type="domain" description="FAD/NAD(P)-binding" evidence="2">
    <location>
        <begin position="3"/>
        <end position="282"/>
    </location>
</feature>
<sequence>MARVVILGAGVSGHTAALHLRKKLGSEHTVTVVTPNSHWNWIPSNIWVGVGDMAKKDVVFPLAPVYRKKGIEFVQALATTILPHGDAASPQGAVEVRHTSPQRSGEVERLRYDYLINATGPKLRFEATEGLGPDGGHSVSVCTADHAVHAAAELDKVIATLKTGVRQTLVVGMGHGMCTCEGAAFEYVFNVDHQLRQAGVRDLAEVIYLTNEAQLGDFGVDGMTFVEHGFKQSSRMWTESIFTERGVHSILGAHVTKVDPGVIHFETLDGASHTQSFDFAMLLPPFGGVGLTALDRDGRDISAELFAPNGFMKVDADYTQKPYDQWRAEDWPETYEVPGYRNIFAVGIAFAPPHGISKPRTSPTGTVIAPSPPRTGMPSGVMGKTVAKTIIDRISGKPDAAHRAAMSRLGAACVASSGTGLRRGSAATMTMFPVVPNYQKYPDTGGRNIKGTRGQIGLSGHWLKLMLHYLFIYKAKARPGWSLIPE</sequence>
<dbReference type="InterPro" id="IPR023753">
    <property type="entry name" value="FAD/NAD-binding_dom"/>
</dbReference>
<dbReference type="SUPFAM" id="SSF51905">
    <property type="entry name" value="FAD/NAD(P)-binding domain"/>
    <property type="match status" value="2"/>
</dbReference>
<dbReference type="InterPro" id="IPR036188">
    <property type="entry name" value="FAD/NAD-bd_sf"/>
</dbReference>
<keyword evidence="4" id="KW-1185">Reference proteome</keyword>
<dbReference type="Pfam" id="PF07992">
    <property type="entry name" value="Pyr_redox_2"/>
    <property type="match status" value="1"/>
</dbReference>